<sequence>MRRLTKHAQRDFRVRMLKYLSICLTVAMLLLSMQPSVQVGKPSGCPSTQAVDDVCTAPGTAIPTRAPAEKPCMTCVLPAGITLSLPTRPERPLRLAASEVSAFGRVVPPDRRPPRA</sequence>
<evidence type="ECO:0000313" key="2">
    <source>
        <dbReference type="Proteomes" id="UP000240800"/>
    </source>
</evidence>
<name>A0ABX5J7I9_9RHOB</name>
<comment type="caution">
    <text evidence="1">The sequence shown here is derived from an EMBL/GenBank/DDBJ whole genome shotgun (WGS) entry which is preliminary data.</text>
</comment>
<keyword evidence="2" id="KW-1185">Reference proteome</keyword>
<protein>
    <recommendedName>
        <fullName evidence="3">DUF2946 family protein</fullName>
    </recommendedName>
</protein>
<accession>A0ABX5J7I9</accession>
<dbReference type="Proteomes" id="UP000240800">
    <property type="component" value="Unassembled WGS sequence"/>
</dbReference>
<dbReference type="EMBL" id="PZZW01000004">
    <property type="protein sequence ID" value="PTM78178.1"/>
    <property type="molecule type" value="Genomic_DNA"/>
</dbReference>
<gene>
    <name evidence="1" type="ORF">C8J29_104134</name>
</gene>
<evidence type="ECO:0000313" key="1">
    <source>
        <dbReference type="EMBL" id="PTM78178.1"/>
    </source>
</evidence>
<reference evidence="1 2" key="1">
    <citation type="submission" date="2018-04" db="EMBL/GenBank/DDBJ databases">
        <title>Genomic Encyclopedia of Type Strains, Phase III (KMG-III): the genomes of soil and plant-associated and newly described type strains.</title>
        <authorList>
            <person name="Whitman W."/>
        </authorList>
    </citation>
    <scope>NUCLEOTIDE SEQUENCE [LARGE SCALE GENOMIC DNA]</scope>
    <source>
        <strain evidence="1 2">JA192</strain>
    </source>
</reference>
<evidence type="ECO:0008006" key="3">
    <source>
        <dbReference type="Google" id="ProtNLM"/>
    </source>
</evidence>
<proteinExistence type="predicted"/>
<organism evidence="1 2">
    <name type="scientific">Cereibacter johrii</name>
    <dbReference type="NCBI Taxonomy" id="445629"/>
    <lineage>
        <taxon>Bacteria</taxon>
        <taxon>Pseudomonadati</taxon>
        <taxon>Pseudomonadota</taxon>
        <taxon>Alphaproteobacteria</taxon>
        <taxon>Rhodobacterales</taxon>
        <taxon>Paracoccaceae</taxon>
        <taxon>Cereibacter</taxon>
    </lineage>
</organism>